<dbReference type="InterPro" id="IPR019734">
    <property type="entry name" value="TPR_rpt"/>
</dbReference>
<dbReference type="InterPro" id="IPR011990">
    <property type="entry name" value="TPR-like_helical_dom_sf"/>
</dbReference>
<keyword evidence="2 3" id="KW-0802">TPR repeat</keyword>
<dbReference type="Pfam" id="PF13181">
    <property type="entry name" value="TPR_8"/>
    <property type="match status" value="1"/>
</dbReference>
<gene>
    <name evidence="5" type="ORF">SAMN02745941_02632</name>
</gene>
<feature type="region of interest" description="Disordered" evidence="4">
    <location>
        <begin position="46"/>
        <end position="74"/>
    </location>
</feature>
<keyword evidence="1" id="KW-0677">Repeat</keyword>
<dbReference type="RefSeq" id="WP_073020085.1">
    <property type="nucleotide sequence ID" value="NZ_FQXU01000008.1"/>
</dbReference>
<evidence type="ECO:0000256" key="2">
    <source>
        <dbReference type="ARBA" id="ARBA00022803"/>
    </source>
</evidence>
<evidence type="ECO:0000256" key="3">
    <source>
        <dbReference type="PROSITE-ProRule" id="PRU00339"/>
    </source>
</evidence>
<reference evidence="5 6" key="1">
    <citation type="submission" date="2016-11" db="EMBL/GenBank/DDBJ databases">
        <authorList>
            <person name="Jaros S."/>
            <person name="Januszkiewicz K."/>
            <person name="Wedrychowicz H."/>
        </authorList>
    </citation>
    <scope>NUCLEOTIDE SEQUENCE [LARGE SCALE GENOMIC DNA]</scope>
    <source>
        <strain evidence="5 6">DSM 6191</strain>
    </source>
</reference>
<dbReference type="NCBIfam" id="NF047558">
    <property type="entry name" value="TPR_END_plus"/>
    <property type="match status" value="1"/>
</dbReference>
<dbReference type="SUPFAM" id="SSF48452">
    <property type="entry name" value="TPR-like"/>
    <property type="match status" value="1"/>
</dbReference>
<dbReference type="PROSITE" id="PS50005">
    <property type="entry name" value="TPR"/>
    <property type="match status" value="1"/>
</dbReference>
<evidence type="ECO:0000256" key="1">
    <source>
        <dbReference type="ARBA" id="ARBA00022737"/>
    </source>
</evidence>
<feature type="repeat" description="TPR" evidence="3">
    <location>
        <begin position="112"/>
        <end position="145"/>
    </location>
</feature>
<dbReference type="Proteomes" id="UP000184241">
    <property type="component" value="Unassembled WGS sequence"/>
</dbReference>
<proteinExistence type="predicted"/>
<evidence type="ECO:0000256" key="4">
    <source>
        <dbReference type="SAM" id="MobiDB-lite"/>
    </source>
</evidence>
<dbReference type="Gene3D" id="1.25.40.10">
    <property type="entry name" value="Tetratricopeptide repeat domain"/>
    <property type="match status" value="1"/>
</dbReference>
<evidence type="ECO:0000313" key="6">
    <source>
        <dbReference type="Proteomes" id="UP000184241"/>
    </source>
</evidence>
<evidence type="ECO:0000313" key="5">
    <source>
        <dbReference type="EMBL" id="SHI20549.1"/>
    </source>
</evidence>
<dbReference type="InterPro" id="IPR050498">
    <property type="entry name" value="Ycf3"/>
</dbReference>
<name>A0A1M5Z8I4_9CLOT</name>
<accession>A0A1M5Z8I4</accession>
<organism evidence="5 6">
    <name type="scientific">Clostridium intestinale DSM 6191</name>
    <dbReference type="NCBI Taxonomy" id="1121320"/>
    <lineage>
        <taxon>Bacteria</taxon>
        <taxon>Bacillati</taxon>
        <taxon>Bacillota</taxon>
        <taxon>Clostridia</taxon>
        <taxon>Eubacteriales</taxon>
        <taxon>Clostridiaceae</taxon>
        <taxon>Clostridium</taxon>
    </lineage>
</organism>
<sequence>MFRINLPGNKKVKMVILLVLILIAVGVLVSQSIENKKLIKEQQEIKEQVEKEEKEKQEKIQKEEEEKLAKEKEQEQKLEEKVQKAKDEFFSKNYKNAIDIATEVINENPSMYSAYNIRGITKAYNGSFDDGMKDIDKALEIKPDFGYARFNKALNYELYERFEEALVWYDKALEVEQGAWTYYGIASIYGRRGDVENTVLYLSKAIEVDKSVIEYAKTEHDFNPVRNSEKFNEIIK</sequence>
<dbReference type="AlphaFoldDB" id="A0A1M5Z8I4"/>
<dbReference type="PANTHER" id="PTHR44858">
    <property type="entry name" value="TETRATRICOPEPTIDE REPEAT PROTEIN 6"/>
    <property type="match status" value="1"/>
</dbReference>
<dbReference type="EMBL" id="FQXU01000008">
    <property type="protein sequence ID" value="SHI20549.1"/>
    <property type="molecule type" value="Genomic_DNA"/>
</dbReference>
<dbReference type="PANTHER" id="PTHR44858:SF1">
    <property type="entry name" value="UDP-N-ACETYLGLUCOSAMINE--PEPTIDE N-ACETYLGLUCOSAMINYLTRANSFERASE SPINDLY-RELATED"/>
    <property type="match status" value="1"/>
</dbReference>
<protein>
    <submittedName>
        <fullName evidence="5">Tetratricopeptide repeat-containing protein</fullName>
    </submittedName>
</protein>
<dbReference type="SMART" id="SM00028">
    <property type="entry name" value="TPR"/>
    <property type="match status" value="3"/>
</dbReference>